<sequence>MKTINAFTTIRTVLSRAMFISLLTLAAISCSNDEDEEQAPTPDPDVSFSVQLVKIRASEISGEGNDALEVFGEITASLNIGTTSDNRLLWSTDLENNLSVTENDSQISGAVTFTVKAEDVSSGSIVVAGDLQEWDGGTFIENLGQESITLSLTSISSPQEFQLTFSDAPNQTVALTYQVSRQ</sequence>
<dbReference type="PROSITE" id="PS51257">
    <property type="entry name" value="PROKAR_LIPOPROTEIN"/>
    <property type="match status" value="1"/>
</dbReference>
<protein>
    <recommendedName>
        <fullName evidence="4">Lipocalin-like domain-containing protein</fullName>
    </recommendedName>
</protein>
<feature type="signal peptide" evidence="1">
    <location>
        <begin position="1"/>
        <end position="26"/>
    </location>
</feature>
<organism evidence="2 3">
    <name type="scientific">Robiginitalea marina</name>
    <dbReference type="NCBI Taxonomy" id="2954105"/>
    <lineage>
        <taxon>Bacteria</taxon>
        <taxon>Pseudomonadati</taxon>
        <taxon>Bacteroidota</taxon>
        <taxon>Flavobacteriia</taxon>
        <taxon>Flavobacteriales</taxon>
        <taxon>Flavobacteriaceae</taxon>
        <taxon>Robiginitalea</taxon>
    </lineage>
</organism>
<evidence type="ECO:0000313" key="2">
    <source>
        <dbReference type="EMBL" id="MCO5723485.1"/>
    </source>
</evidence>
<keyword evidence="1" id="KW-0732">Signal</keyword>
<proteinExistence type="predicted"/>
<dbReference type="EMBL" id="JAMXIB010000001">
    <property type="protein sequence ID" value="MCO5723485.1"/>
    <property type="molecule type" value="Genomic_DNA"/>
</dbReference>
<evidence type="ECO:0008006" key="4">
    <source>
        <dbReference type="Google" id="ProtNLM"/>
    </source>
</evidence>
<dbReference type="RefSeq" id="WP_252739861.1">
    <property type="nucleotide sequence ID" value="NZ_JAMXIB010000001.1"/>
</dbReference>
<dbReference type="CDD" id="cd13120">
    <property type="entry name" value="BF2867_like_N"/>
    <property type="match status" value="1"/>
</dbReference>
<keyword evidence="3" id="KW-1185">Reference proteome</keyword>
<evidence type="ECO:0000313" key="3">
    <source>
        <dbReference type="Proteomes" id="UP001206312"/>
    </source>
</evidence>
<evidence type="ECO:0000256" key="1">
    <source>
        <dbReference type="SAM" id="SignalP"/>
    </source>
</evidence>
<accession>A0ABT1AVB0</accession>
<name>A0ABT1AVB0_9FLAO</name>
<gene>
    <name evidence="2" type="ORF">NG653_01370</name>
</gene>
<comment type="caution">
    <text evidence="2">The sequence shown here is derived from an EMBL/GenBank/DDBJ whole genome shotgun (WGS) entry which is preliminary data.</text>
</comment>
<feature type="chain" id="PRO_5047056152" description="Lipocalin-like domain-containing protein" evidence="1">
    <location>
        <begin position="27"/>
        <end position="182"/>
    </location>
</feature>
<reference evidence="2 3" key="1">
    <citation type="submission" date="2022-06" db="EMBL/GenBank/DDBJ databases">
        <authorList>
            <person name="Xuan X."/>
        </authorList>
    </citation>
    <scope>NUCLEOTIDE SEQUENCE [LARGE SCALE GENOMIC DNA]</scope>
    <source>
        <strain evidence="2 3">2V75</strain>
    </source>
</reference>
<dbReference type="Proteomes" id="UP001206312">
    <property type="component" value="Unassembled WGS sequence"/>
</dbReference>